<reference evidence="6 7" key="1">
    <citation type="submission" date="2014-04" db="EMBL/GenBank/DDBJ databases">
        <title>Evolutionary Origins and Diversification of the Mycorrhizal Mutualists.</title>
        <authorList>
            <consortium name="DOE Joint Genome Institute"/>
            <consortium name="Mycorrhizal Genomics Consortium"/>
            <person name="Kohler A."/>
            <person name="Kuo A."/>
            <person name="Nagy L.G."/>
            <person name="Floudas D."/>
            <person name="Copeland A."/>
            <person name="Barry K.W."/>
            <person name="Cichocki N."/>
            <person name="Veneault-Fourrey C."/>
            <person name="LaButti K."/>
            <person name="Lindquist E.A."/>
            <person name="Lipzen A."/>
            <person name="Lundell T."/>
            <person name="Morin E."/>
            <person name="Murat C."/>
            <person name="Riley R."/>
            <person name="Ohm R."/>
            <person name="Sun H."/>
            <person name="Tunlid A."/>
            <person name="Henrissat B."/>
            <person name="Grigoriev I.V."/>
            <person name="Hibbett D.S."/>
            <person name="Martin F."/>
        </authorList>
    </citation>
    <scope>NUCLEOTIDE SEQUENCE [LARGE SCALE GENOMIC DNA]</scope>
    <source>
        <strain evidence="6 7">FD-317 M1</strain>
    </source>
</reference>
<evidence type="ECO:0000256" key="1">
    <source>
        <dbReference type="ARBA" id="ARBA00022603"/>
    </source>
</evidence>
<feature type="domain" description="O-methyltransferase C-terminal" evidence="4">
    <location>
        <begin position="213"/>
        <end position="388"/>
    </location>
</feature>
<dbReference type="Pfam" id="PF00891">
    <property type="entry name" value="Methyltransf_2"/>
    <property type="match status" value="1"/>
</dbReference>
<dbReference type="Gene3D" id="3.40.50.150">
    <property type="entry name" value="Vaccinia Virus protein VP39"/>
    <property type="match status" value="1"/>
</dbReference>
<protein>
    <recommendedName>
        <fullName evidence="8">O-methyltransferase domain-containing protein</fullName>
    </recommendedName>
</protein>
<evidence type="ECO:0000259" key="5">
    <source>
        <dbReference type="Pfam" id="PF08100"/>
    </source>
</evidence>
<dbReference type="InterPro" id="IPR012967">
    <property type="entry name" value="COMT_dimerisation"/>
</dbReference>
<dbReference type="InterPro" id="IPR036390">
    <property type="entry name" value="WH_DNA-bd_sf"/>
</dbReference>
<dbReference type="InterPro" id="IPR001077">
    <property type="entry name" value="COMT_C"/>
</dbReference>
<evidence type="ECO:0000256" key="3">
    <source>
        <dbReference type="ARBA" id="ARBA00022691"/>
    </source>
</evidence>
<dbReference type="SUPFAM" id="SSF46785">
    <property type="entry name" value="Winged helix' DNA-binding domain"/>
    <property type="match status" value="1"/>
</dbReference>
<feature type="domain" description="O-methyltransferase dimerisation" evidence="5">
    <location>
        <begin position="81"/>
        <end position="157"/>
    </location>
</feature>
<evidence type="ECO:0000313" key="7">
    <source>
        <dbReference type="Proteomes" id="UP000053593"/>
    </source>
</evidence>
<dbReference type="GO" id="GO:0032259">
    <property type="term" value="P:methylation"/>
    <property type="evidence" value="ECO:0007669"/>
    <property type="project" value="UniProtKB-KW"/>
</dbReference>
<evidence type="ECO:0000256" key="2">
    <source>
        <dbReference type="ARBA" id="ARBA00022679"/>
    </source>
</evidence>
<gene>
    <name evidence="6" type="ORF">GYMLUDRAFT_75954</name>
</gene>
<dbReference type="HOGENOM" id="CLU_005533_0_3_1"/>
<dbReference type="InterPro" id="IPR036388">
    <property type="entry name" value="WH-like_DNA-bd_sf"/>
</dbReference>
<name>A0A0D0B1F4_9AGAR</name>
<evidence type="ECO:0008006" key="8">
    <source>
        <dbReference type="Google" id="ProtNLM"/>
    </source>
</evidence>
<dbReference type="InterPro" id="IPR016461">
    <property type="entry name" value="COMT-like"/>
</dbReference>
<evidence type="ECO:0000313" key="6">
    <source>
        <dbReference type="EMBL" id="KIK56925.1"/>
    </source>
</evidence>
<dbReference type="PANTHER" id="PTHR43712:SF2">
    <property type="entry name" value="O-METHYLTRANSFERASE CICE"/>
    <property type="match status" value="1"/>
</dbReference>
<keyword evidence="2" id="KW-0808">Transferase</keyword>
<dbReference type="GO" id="GO:0046983">
    <property type="term" value="F:protein dimerization activity"/>
    <property type="evidence" value="ECO:0007669"/>
    <property type="project" value="InterPro"/>
</dbReference>
<keyword evidence="3" id="KW-0949">S-adenosyl-L-methionine</keyword>
<organism evidence="6 7">
    <name type="scientific">Collybiopsis luxurians FD-317 M1</name>
    <dbReference type="NCBI Taxonomy" id="944289"/>
    <lineage>
        <taxon>Eukaryota</taxon>
        <taxon>Fungi</taxon>
        <taxon>Dikarya</taxon>
        <taxon>Basidiomycota</taxon>
        <taxon>Agaricomycotina</taxon>
        <taxon>Agaricomycetes</taxon>
        <taxon>Agaricomycetidae</taxon>
        <taxon>Agaricales</taxon>
        <taxon>Marasmiineae</taxon>
        <taxon>Omphalotaceae</taxon>
        <taxon>Collybiopsis</taxon>
        <taxon>Collybiopsis luxurians</taxon>
    </lineage>
</organism>
<dbReference type="Gene3D" id="1.10.10.10">
    <property type="entry name" value="Winged helix-like DNA-binding domain superfamily/Winged helix DNA-binding domain"/>
    <property type="match status" value="1"/>
</dbReference>
<dbReference type="PANTHER" id="PTHR43712">
    <property type="entry name" value="PUTATIVE (AFU_ORTHOLOGUE AFUA_4G14580)-RELATED"/>
    <property type="match status" value="1"/>
</dbReference>
<dbReference type="Proteomes" id="UP000053593">
    <property type="component" value="Unassembled WGS sequence"/>
</dbReference>
<evidence type="ECO:0000259" key="4">
    <source>
        <dbReference type="Pfam" id="PF00891"/>
    </source>
</evidence>
<dbReference type="OrthoDB" id="2410195at2759"/>
<accession>A0A0D0B1F4</accession>
<dbReference type="GO" id="GO:0008171">
    <property type="term" value="F:O-methyltransferase activity"/>
    <property type="evidence" value="ECO:0007669"/>
    <property type="project" value="InterPro"/>
</dbReference>
<dbReference type="EMBL" id="KN834794">
    <property type="protein sequence ID" value="KIK56925.1"/>
    <property type="molecule type" value="Genomic_DNA"/>
</dbReference>
<keyword evidence="1" id="KW-0489">Methyltransferase</keyword>
<dbReference type="InterPro" id="IPR029063">
    <property type="entry name" value="SAM-dependent_MTases_sf"/>
</dbReference>
<proteinExistence type="predicted"/>
<dbReference type="AlphaFoldDB" id="A0A0D0B1F4"/>
<dbReference type="PROSITE" id="PS51683">
    <property type="entry name" value="SAM_OMT_II"/>
    <property type="match status" value="1"/>
</dbReference>
<dbReference type="Pfam" id="PF08100">
    <property type="entry name" value="Dimerisation"/>
    <property type="match status" value="1"/>
</dbReference>
<dbReference type="SUPFAM" id="SSF53335">
    <property type="entry name" value="S-adenosyl-L-methionine-dependent methyltransferases"/>
    <property type="match status" value="1"/>
</dbReference>
<keyword evidence="7" id="KW-1185">Reference proteome</keyword>
<sequence>MAVSSLRALAQIITGSIDVIERRLTDASETFPSLDESFDPTTNVESILAEPEMSRATSLIIAAAAQLTAAVRRPLQTIMDNCLSFHLSWCVRAAIDGSFVEIVREAGQRGIHVNDIAAKNNTDPQKIARILRLLTNNHIFREVSPDVFASNRLSSVLDTGKPAKEVVSQSLAERHAGTPSVAAFAAMMSDEGMKCGAIMPEHFLDPRSSFSAEPNRTPFNRAYKTDLSLFDWYKNEENEPYLRRFNLAMFGSRKLEPENAILSGFQWRDLPEGSTVVDVGGGVGSLSLIIAEAAPNLNFVIQDSQLTISHAEEFWRENMPFALDSGRVKLQVHDFFTPQTIKNASVFLLRSILHNWSDPYARKILNSLRKSATLETKLVIIDAIVPYSCTAAVAEGIPGAALDPVPSPLLPSLGKANSYAYQADMSMWAYFNSQNRTLGHLISLSEGCSWKVIRIHHIPGSFFSQIVCVPF</sequence>